<proteinExistence type="inferred from homology"/>
<keyword evidence="8" id="KW-0949">S-adenosyl-L-methionine</keyword>
<evidence type="ECO:0000256" key="6">
    <source>
        <dbReference type="ARBA" id="ARBA00022679"/>
    </source>
</evidence>
<comment type="similarity">
    <text evidence="2 8">Belongs to the methyltransferase superfamily. RsmD family.</text>
</comment>
<evidence type="ECO:0000256" key="2">
    <source>
        <dbReference type="ARBA" id="ARBA00005269"/>
    </source>
</evidence>
<evidence type="ECO:0000256" key="3">
    <source>
        <dbReference type="ARBA" id="ARBA00012141"/>
    </source>
</evidence>
<name>A0ABQ6LVS7_9GAMM</name>
<comment type="caution">
    <text evidence="9">The sequence shown here is derived from an EMBL/GenBank/DDBJ whole genome shotgun (WGS) entry which is preliminary data.</text>
</comment>
<dbReference type="InterPro" id="IPR029063">
    <property type="entry name" value="SAM-dependent_MTases_sf"/>
</dbReference>
<evidence type="ECO:0000256" key="4">
    <source>
        <dbReference type="ARBA" id="ARBA00013682"/>
    </source>
</evidence>
<dbReference type="EMBL" id="BSYJ01000001">
    <property type="protein sequence ID" value="GMG86179.1"/>
    <property type="molecule type" value="Genomic_DNA"/>
</dbReference>
<accession>A0ABQ6LVS7</accession>
<evidence type="ECO:0000256" key="1">
    <source>
        <dbReference type="ARBA" id="ARBA00002649"/>
    </source>
</evidence>
<dbReference type="PANTHER" id="PTHR43542">
    <property type="entry name" value="METHYLTRANSFERASE"/>
    <property type="match status" value="1"/>
</dbReference>
<keyword evidence="10" id="KW-1185">Reference proteome</keyword>
<keyword evidence="5 8" id="KW-0489">Methyltransferase</keyword>
<evidence type="ECO:0000256" key="8">
    <source>
        <dbReference type="PIRNR" id="PIRNR004553"/>
    </source>
</evidence>
<dbReference type="NCBIfam" id="TIGR00095">
    <property type="entry name" value="16S rRNA (guanine(966)-N(2))-methyltransferase RsmD"/>
    <property type="match status" value="1"/>
</dbReference>
<gene>
    <name evidence="9" type="primary">rsmD</name>
    <name evidence="9" type="ORF">MNKW57_05000</name>
</gene>
<dbReference type="PIRSF" id="PIRSF004553">
    <property type="entry name" value="CHP00095"/>
    <property type="match status" value="1"/>
</dbReference>
<dbReference type="Proteomes" id="UP001224392">
    <property type="component" value="Unassembled WGS sequence"/>
</dbReference>
<dbReference type="Pfam" id="PF03602">
    <property type="entry name" value="Cons_hypoth95"/>
    <property type="match status" value="1"/>
</dbReference>
<dbReference type="PANTHER" id="PTHR43542:SF1">
    <property type="entry name" value="METHYLTRANSFERASE"/>
    <property type="match status" value="1"/>
</dbReference>
<organism evidence="9 10">
    <name type="scientific">Biformimicrobium ophioploci</name>
    <dbReference type="NCBI Taxonomy" id="3036711"/>
    <lineage>
        <taxon>Bacteria</taxon>
        <taxon>Pseudomonadati</taxon>
        <taxon>Pseudomonadota</taxon>
        <taxon>Gammaproteobacteria</taxon>
        <taxon>Cellvibrionales</taxon>
        <taxon>Microbulbiferaceae</taxon>
        <taxon>Biformimicrobium</taxon>
    </lineage>
</organism>
<keyword evidence="8" id="KW-0698">rRNA processing</keyword>
<dbReference type="PROSITE" id="PS00092">
    <property type="entry name" value="N6_MTASE"/>
    <property type="match status" value="1"/>
</dbReference>
<keyword evidence="6 8" id="KW-0808">Transferase</keyword>
<evidence type="ECO:0000256" key="5">
    <source>
        <dbReference type="ARBA" id="ARBA00022603"/>
    </source>
</evidence>
<evidence type="ECO:0000313" key="9">
    <source>
        <dbReference type="EMBL" id="GMG86179.1"/>
    </source>
</evidence>
<protein>
    <recommendedName>
        <fullName evidence="4 8">Ribosomal RNA small subunit methyltransferase D</fullName>
        <ecNumber evidence="3 8">2.1.1.171</ecNumber>
    </recommendedName>
</protein>
<evidence type="ECO:0000256" key="7">
    <source>
        <dbReference type="ARBA" id="ARBA00048326"/>
    </source>
</evidence>
<comment type="catalytic activity">
    <reaction evidence="7 8">
        <text>guanosine(966) in 16S rRNA + S-adenosyl-L-methionine = N(2)-methylguanosine(966) in 16S rRNA + S-adenosyl-L-homocysteine + H(+)</text>
        <dbReference type="Rhea" id="RHEA:23548"/>
        <dbReference type="Rhea" id="RHEA-COMP:10211"/>
        <dbReference type="Rhea" id="RHEA-COMP:10212"/>
        <dbReference type="ChEBI" id="CHEBI:15378"/>
        <dbReference type="ChEBI" id="CHEBI:57856"/>
        <dbReference type="ChEBI" id="CHEBI:59789"/>
        <dbReference type="ChEBI" id="CHEBI:74269"/>
        <dbReference type="ChEBI" id="CHEBI:74481"/>
        <dbReference type="EC" id="2.1.1.171"/>
    </reaction>
</comment>
<comment type="function">
    <text evidence="1 8">Specifically methylates the guanine in position 966 of 16S rRNA in the assembled 30S particle.</text>
</comment>
<dbReference type="InterPro" id="IPR004398">
    <property type="entry name" value="RNA_MeTrfase_RsmD"/>
</dbReference>
<dbReference type="InterPro" id="IPR002052">
    <property type="entry name" value="DNA_methylase_N6_adenine_CS"/>
</dbReference>
<sequence>MPRKTRQSPKVPPGKAAGSQVLRIIGGEWRGRKLTFPAIDGLRPTGDRLRETLFNWLQWQLPRARCLDLFAGSGALGLEALSRGAAQVQFVELDRAAARAINGHLELLGSKDGKVFNGSAGAFLQQPPEPFDIVFVDPPFAGDLWQQALVALQQGWLAPDALVYIESPKHTDMALPPDWELLREKRSGQVCMRLLRTPDG</sequence>
<evidence type="ECO:0000313" key="10">
    <source>
        <dbReference type="Proteomes" id="UP001224392"/>
    </source>
</evidence>
<dbReference type="CDD" id="cd02440">
    <property type="entry name" value="AdoMet_MTases"/>
    <property type="match status" value="1"/>
</dbReference>
<reference evidence="9 10" key="1">
    <citation type="submission" date="2023-04" db="EMBL/GenBank/DDBJ databases">
        <title>Marinobulbifer ophiurae gen. nov., sp. Nov., isolate from tissue of brittle star Ophioplocus japonicus.</title>
        <authorList>
            <person name="Kawano K."/>
            <person name="Sawayama S."/>
            <person name="Nakagawa S."/>
        </authorList>
    </citation>
    <scope>NUCLEOTIDE SEQUENCE [LARGE SCALE GENOMIC DNA]</scope>
    <source>
        <strain evidence="9 10">NKW57</strain>
    </source>
</reference>
<dbReference type="SUPFAM" id="SSF53335">
    <property type="entry name" value="S-adenosyl-L-methionine-dependent methyltransferases"/>
    <property type="match status" value="1"/>
</dbReference>
<dbReference type="EC" id="2.1.1.171" evidence="3 8"/>
<dbReference type="Gene3D" id="3.40.50.150">
    <property type="entry name" value="Vaccinia Virus protein VP39"/>
    <property type="match status" value="1"/>
</dbReference>